<protein>
    <submittedName>
        <fullName evidence="2">Innexin</fullName>
    </submittedName>
</protein>
<sequence length="363" mass="43047">MMIEAIISMMRYLTSRKDDDMVDRMNYLYTPNMLLAFSYTENYCWSQDSYFVRPDVDVELVKEDERYEETRRLSYYQWVPFLFLLQAACFRLPSFLWKCASVNSGIRVHEIVERAADSQNIEEETRKKNINTLTTHITKALKFQRRMNYRNVVVHNAIKCLNLRYKACFISYMYLVTKVLYLINVWTQFYLMNWFLNTDQSSWYGLDVIMAILSGREWKRSGYFPRVSICDFTIRQVANIQKYSVATFVSFLYWCLMITFSEFGKMFIKSNLELSELEWNGRIPTNYQNNQQQFITSLRKRKNSHGKDKKEIEDDTTLLPIESLAGNRKPEDETGNFYQPNTGTDAYASTDSDIKLDEKIANV</sequence>
<reference evidence="2" key="1">
    <citation type="submission" date="2022-11" db="UniProtKB">
        <authorList>
            <consortium name="WormBaseParasite"/>
        </authorList>
    </citation>
    <scope>IDENTIFICATION</scope>
</reference>
<organism evidence="1 2">
    <name type="scientific">Panagrolaimus sp. ES5</name>
    <dbReference type="NCBI Taxonomy" id="591445"/>
    <lineage>
        <taxon>Eukaryota</taxon>
        <taxon>Metazoa</taxon>
        <taxon>Ecdysozoa</taxon>
        <taxon>Nematoda</taxon>
        <taxon>Chromadorea</taxon>
        <taxon>Rhabditida</taxon>
        <taxon>Tylenchina</taxon>
        <taxon>Panagrolaimomorpha</taxon>
        <taxon>Panagrolaimoidea</taxon>
        <taxon>Panagrolaimidae</taxon>
        <taxon>Panagrolaimus</taxon>
    </lineage>
</organism>
<dbReference type="WBParaSite" id="ES5_v2.g15104.t1">
    <property type="protein sequence ID" value="ES5_v2.g15104.t1"/>
    <property type="gene ID" value="ES5_v2.g15104"/>
</dbReference>
<accession>A0AC34FD36</accession>
<name>A0AC34FD36_9BILA</name>
<evidence type="ECO:0000313" key="1">
    <source>
        <dbReference type="Proteomes" id="UP000887579"/>
    </source>
</evidence>
<dbReference type="Proteomes" id="UP000887579">
    <property type="component" value="Unplaced"/>
</dbReference>
<proteinExistence type="predicted"/>
<evidence type="ECO:0000313" key="2">
    <source>
        <dbReference type="WBParaSite" id="ES5_v2.g15104.t1"/>
    </source>
</evidence>